<proteinExistence type="predicted"/>
<dbReference type="SUPFAM" id="SSF57959">
    <property type="entry name" value="Leucine zipper domain"/>
    <property type="match status" value="1"/>
</dbReference>
<dbReference type="Pfam" id="PF00170">
    <property type="entry name" value="bZIP_1"/>
    <property type="match status" value="1"/>
</dbReference>
<feature type="compositionally biased region" description="Basic and acidic residues" evidence="4">
    <location>
        <begin position="227"/>
        <end position="240"/>
    </location>
</feature>
<comment type="caution">
    <text evidence="6">The sequence shown here is derived from an EMBL/GenBank/DDBJ whole genome shotgun (WGS) entry which is preliminary data.</text>
</comment>
<evidence type="ECO:0000256" key="2">
    <source>
        <dbReference type="ARBA" id="ARBA00023125"/>
    </source>
</evidence>
<feature type="region of interest" description="Disordered" evidence="4">
    <location>
        <begin position="72"/>
        <end position="92"/>
    </location>
</feature>
<feature type="compositionally biased region" description="Low complexity" evidence="4">
    <location>
        <begin position="72"/>
        <end position="82"/>
    </location>
</feature>
<organism evidence="6 7">
    <name type="scientific">Stylosanthes scabra</name>
    <dbReference type="NCBI Taxonomy" id="79078"/>
    <lineage>
        <taxon>Eukaryota</taxon>
        <taxon>Viridiplantae</taxon>
        <taxon>Streptophyta</taxon>
        <taxon>Embryophyta</taxon>
        <taxon>Tracheophyta</taxon>
        <taxon>Spermatophyta</taxon>
        <taxon>Magnoliopsida</taxon>
        <taxon>eudicotyledons</taxon>
        <taxon>Gunneridae</taxon>
        <taxon>Pentapetalae</taxon>
        <taxon>rosids</taxon>
        <taxon>fabids</taxon>
        <taxon>Fabales</taxon>
        <taxon>Fabaceae</taxon>
        <taxon>Papilionoideae</taxon>
        <taxon>50 kb inversion clade</taxon>
        <taxon>dalbergioids sensu lato</taxon>
        <taxon>Dalbergieae</taxon>
        <taxon>Pterocarpus clade</taxon>
        <taxon>Stylosanthes</taxon>
    </lineage>
</organism>
<evidence type="ECO:0000313" key="7">
    <source>
        <dbReference type="Proteomes" id="UP001341840"/>
    </source>
</evidence>
<dbReference type="Proteomes" id="UP001341840">
    <property type="component" value="Unassembled WGS sequence"/>
</dbReference>
<evidence type="ECO:0000256" key="3">
    <source>
        <dbReference type="ARBA" id="ARBA00023242"/>
    </source>
</evidence>
<keyword evidence="7" id="KW-1185">Reference proteome</keyword>
<dbReference type="PROSITE" id="PS50217">
    <property type="entry name" value="BZIP"/>
    <property type="match status" value="1"/>
</dbReference>
<reference evidence="6 7" key="1">
    <citation type="journal article" date="2023" name="Plants (Basel)">
        <title>Bridging the Gap: Combining Genomics and Transcriptomics Approaches to Understand Stylosanthes scabra, an Orphan Legume from the Brazilian Caatinga.</title>
        <authorList>
            <person name="Ferreira-Neto J.R.C."/>
            <person name="da Silva M.D."/>
            <person name="Binneck E."/>
            <person name="de Melo N.F."/>
            <person name="da Silva R.H."/>
            <person name="de Melo A.L.T.M."/>
            <person name="Pandolfi V."/>
            <person name="Bustamante F.O."/>
            <person name="Brasileiro-Vidal A.C."/>
            <person name="Benko-Iseppon A.M."/>
        </authorList>
    </citation>
    <scope>NUCLEOTIDE SEQUENCE [LARGE SCALE GENOMIC DNA]</scope>
    <source>
        <tissue evidence="6">Leaves</tissue>
    </source>
</reference>
<feature type="compositionally biased region" description="Gly residues" evidence="4">
    <location>
        <begin position="188"/>
        <end position="199"/>
    </location>
</feature>
<dbReference type="Gene3D" id="1.20.5.170">
    <property type="match status" value="1"/>
</dbReference>
<dbReference type="InterPro" id="IPR046347">
    <property type="entry name" value="bZIP_sf"/>
</dbReference>
<sequence length="300" mass="32163">MASSKIVTMNTDLPRDSSSSSSPSSLSSSSAAAVAASSSSSYFLLHDQNLHYYSNSSMVMDDLLNSIYTTTTTTTAHPSNPSSSPPPPPKTVDDVWKDMILIHSHRDSPHHNHHPFEEMTLEAFLSKNGAVTDDDVTAVPSLHNHHPVPHQFPPVPAVEGSSSSAAEPFANGIDAAVAGGVPVPSSSSGGGGGGGGGGAAAVAKGKRRAVEEPVDKATLQKQRRMIKNRESAARSRERKQAYTTDLESNVQQLEIENARLLSEEAEKKKKRLKELLEFVIPVVEKRKPKRLLRTNSVQSL</sequence>
<gene>
    <name evidence="6" type="ORF">PIB30_006306</name>
</gene>
<comment type="subcellular location">
    <subcellularLocation>
        <location evidence="1">Nucleus</location>
    </subcellularLocation>
</comment>
<feature type="region of interest" description="Disordered" evidence="4">
    <location>
        <begin position="184"/>
        <end position="245"/>
    </location>
</feature>
<dbReference type="InterPro" id="IPR043452">
    <property type="entry name" value="BZIP46-like"/>
</dbReference>
<accession>A0ABU6R343</accession>
<keyword evidence="2" id="KW-0238">DNA-binding</keyword>
<dbReference type="SMART" id="SM00338">
    <property type="entry name" value="BRLZ"/>
    <property type="match status" value="1"/>
</dbReference>
<feature type="region of interest" description="Disordered" evidence="4">
    <location>
        <begin position="1"/>
        <end position="30"/>
    </location>
</feature>
<evidence type="ECO:0000313" key="6">
    <source>
        <dbReference type="EMBL" id="MED6118810.1"/>
    </source>
</evidence>
<dbReference type="PANTHER" id="PTHR22952:SF392">
    <property type="entry name" value="BZIP TRANSCRIPTION FACTOR 12"/>
    <property type="match status" value="1"/>
</dbReference>
<evidence type="ECO:0000259" key="5">
    <source>
        <dbReference type="PROSITE" id="PS50217"/>
    </source>
</evidence>
<dbReference type="PROSITE" id="PS00036">
    <property type="entry name" value="BZIP_BASIC"/>
    <property type="match status" value="1"/>
</dbReference>
<feature type="compositionally biased region" description="Polar residues" evidence="4">
    <location>
        <begin position="1"/>
        <end position="11"/>
    </location>
</feature>
<dbReference type="EMBL" id="JASCZI010030221">
    <property type="protein sequence ID" value="MED6118810.1"/>
    <property type="molecule type" value="Genomic_DNA"/>
</dbReference>
<protein>
    <recommendedName>
        <fullName evidence="5">BZIP domain-containing protein</fullName>
    </recommendedName>
</protein>
<dbReference type="PANTHER" id="PTHR22952">
    <property type="entry name" value="CAMP-RESPONSE ELEMENT BINDING PROTEIN-RELATED"/>
    <property type="match status" value="1"/>
</dbReference>
<evidence type="ECO:0000256" key="1">
    <source>
        <dbReference type="ARBA" id="ARBA00004123"/>
    </source>
</evidence>
<name>A0ABU6R343_9FABA</name>
<feature type="compositionally biased region" description="Low complexity" evidence="4">
    <location>
        <begin position="17"/>
        <end position="30"/>
    </location>
</feature>
<dbReference type="CDD" id="cd14707">
    <property type="entry name" value="bZIP_plant_BZIP46"/>
    <property type="match status" value="1"/>
</dbReference>
<evidence type="ECO:0000256" key="4">
    <source>
        <dbReference type="SAM" id="MobiDB-lite"/>
    </source>
</evidence>
<keyword evidence="3" id="KW-0539">Nucleus</keyword>
<feature type="domain" description="BZIP" evidence="5">
    <location>
        <begin position="218"/>
        <end position="263"/>
    </location>
</feature>
<dbReference type="InterPro" id="IPR004827">
    <property type="entry name" value="bZIP"/>
</dbReference>